<organism evidence="1 2">
    <name type="scientific">Clostridium collagenovorans DSM 3089</name>
    <dbReference type="NCBI Taxonomy" id="1121306"/>
    <lineage>
        <taxon>Bacteria</taxon>
        <taxon>Bacillati</taxon>
        <taxon>Bacillota</taxon>
        <taxon>Clostridia</taxon>
        <taxon>Eubacteriales</taxon>
        <taxon>Clostridiaceae</taxon>
        <taxon>Clostridium</taxon>
    </lineage>
</organism>
<protein>
    <recommendedName>
        <fullName evidence="3">Transposase DDE domain-containing protein</fullName>
    </recommendedName>
</protein>
<dbReference type="AlphaFoldDB" id="A0A1M5X5C8"/>
<dbReference type="RefSeq" id="WP_072831881.1">
    <property type="nucleotide sequence ID" value="NZ_FQXP01000007.1"/>
</dbReference>
<dbReference type="Proteomes" id="UP000184526">
    <property type="component" value="Unassembled WGS sequence"/>
</dbReference>
<sequence>MLEFTNYSTQNVADLKDFFTVSYTIIDDIYKEVDPSQITHRKNVSKSKLSDSEIITISLVGEIATIDSENAWFNFVKKNFKELFPKIGDRTRFNRTKRNLYTLIKEIQSKFVEISQLAKSSVRIVDSMPIPVRKFGRAYFSSALKIYQHTLLCIKERNLFWNKASCISNNRRFYYQLCSYYK</sequence>
<gene>
    <name evidence="1" type="ORF">SAMN02745196_02004</name>
</gene>
<reference evidence="1 2" key="1">
    <citation type="submission" date="2016-11" db="EMBL/GenBank/DDBJ databases">
        <authorList>
            <person name="Jaros S."/>
            <person name="Januszkiewicz K."/>
            <person name="Wedrychowicz H."/>
        </authorList>
    </citation>
    <scope>NUCLEOTIDE SEQUENCE [LARGE SCALE GENOMIC DNA]</scope>
    <source>
        <strain evidence="1 2">DSM 3089</strain>
    </source>
</reference>
<evidence type="ECO:0000313" key="2">
    <source>
        <dbReference type="Proteomes" id="UP000184526"/>
    </source>
</evidence>
<dbReference type="STRING" id="1121306.SAMN02745196_02004"/>
<proteinExistence type="predicted"/>
<name>A0A1M5X5C8_9CLOT</name>
<dbReference type="EMBL" id="FQXP01000007">
    <property type="protein sequence ID" value="SHH94832.1"/>
    <property type="molecule type" value="Genomic_DNA"/>
</dbReference>
<evidence type="ECO:0008006" key="3">
    <source>
        <dbReference type="Google" id="ProtNLM"/>
    </source>
</evidence>
<keyword evidence="2" id="KW-1185">Reference proteome</keyword>
<evidence type="ECO:0000313" key="1">
    <source>
        <dbReference type="EMBL" id="SHH94832.1"/>
    </source>
</evidence>
<accession>A0A1M5X5C8</accession>